<gene>
    <name evidence="1" type="ORF">MENTE1834_LOCUS10864</name>
</gene>
<dbReference type="EMBL" id="CAVMJV010000010">
    <property type="protein sequence ID" value="CAK5042530.1"/>
    <property type="molecule type" value="Genomic_DNA"/>
</dbReference>
<evidence type="ECO:0000313" key="2">
    <source>
        <dbReference type="Proteomes" id="UP001497535"/>
    </source>
</evidence>
<sequence length="80" mass="9470">MCSRCIRNDNWKNEKTGRCKTCGMDMPRMRTWTAADFLNPLREFLEWLINGLGNERSWKTYAISHYGGFLLLYTLFSLLI</sequence>
<dbReference type="Proteomes" id="UP001497535">
    <property type="component" value="Unassembled WGS sequence"/>
</dbReference>
<protein>
    <submittedName>
        <fullName evidence="1">Uncharacterized protein</fullName>
    </submittedName>
</protein>
<name>A0ACB0YDV8_MELEN</name>
<organism evidence="1 2">
    <name type="scientific">Meloidogyne enterolobii</name>
    <name type="common">Root-knot nematode worm</name>
    <name type="synonym">Meloidogyne mayaguensis</name>
    <dbReference type="NCBI Taxonomy" id="390850"/>
    <lineage>
        <taxon>Eukaryota</taxon>
        <taxon>Metazoa</taxon>
        <taxon>Ecdysozoa</taxon>
        <taxon>Nematoda</taxon>
        <taxon>Chromadorea</taxon>
        <taxon>Rhabditida</taxon>
        <taxon>Tylenchina</taxon>
        <taxon>Tylenchomorpha</taxon>
        <taxon>Tylenchoidea</taxon>
        <taxon>Meloidogynidae</taxon>
        <taxon>Meloidogyninae</taxon>
        <taxon>Meloidogyne</taxon>
    </lineage>
</organism>
<reference evidence="1" key="1">
    <citation type="submission" date="2023-11" db="EMBL/GenBank/DDBJ databases">
        <authorList>
            <person name="Poullet M."/>
        </authorList>
    </citation>
    <scope>NUCLEOTIDE SEQUENCE</scope>
    <source>
        <strain evidence="1">E1834</strain>
    </source>
</reference>
<keyword evidence="2" id="KW-1185">Reference proteome</keyword>
<proteinExistence type="predicted"/>
<accession>A0ACB0YDV8</accession>
<comment type="caution">
    <text evidence="1">The sequence shown here is derived from an EMBL/GenBank/DDBJ whole genome shotgun (WGS) entry which is preliminary data.</text>
</comment>
<evidence type="ECO:0000313" key="1">
    <source>
        <dbReference type="EMBL" id="CAK5042530.1"/>
    </source>
</evidence>